<organism evidence="5 6">
    <name type="scientific">Effusibacillus lacus</name>
    <dbReference type="NCBI Taxonomy" id="1348429"/>
    <lineage>
        <taxon>Bacteria</taxon>
        <taxon>Bacillati</taxon>
        <taxon>Bacillota</taxon>
        <taxon>Bacilli</taxon>
        <taxon>Bacillales</taxon>
        <taxon>Alicyclobacillaceae</taxon>
        <taxon>Effusibacillus</taxon>
    </lineage>
</organism>
<dbReference type="InterPro" id="IPR010992">
    <property type="entry name" value="IHF-like_DNA-bd_dom_sf"/>
</dbReference>
<dbReference type="RefSeq" id="WP_096183869.1">
    <property type="nucleotide sequence ID" value="NZ_BDUF01000109.1"/>
</dbReference>
<evidence type="ECO:0000313" key="6">
    <source>
        <dbReference type="Proteomes" id="UP000217785"/>
    </source>
</evidence>
<dbReference type="PRINTS" id="PR01727">
    <property type="entry name" value="DNABINDINGHU"/>
</dbReference>
<protein>
    <submittedName>
        <fullName evidence="5">DNA-binding protein</fullName>
    </submittedName>
</protein>
<name>A0A292YTK6_9BACL</name>
<dbReference type="Gene3D" id="4.10.520.10">
    <property type="entry name" value="IHF-like DNA-binding proteins"/>
    <property type="match status" value="1"/>
</dbReference>
<dbReference type="SUPFAM" id="SSF47729">
    <property type="entry name" value="IHF-like DNA-binding proteins"/>
    <property type="match status" value="1"/>
</dbReference>
<dbReference type="Proteomes" id="UP000217785">
    <property type="component" value="Unassembled WGS sequence"/>
</dbReference>
<dbReference type="GO" id="GO:0006270">
    <property type="term" value="P:DNA replication initiation"/>
    <property type="evidence" value="ECO:0007669"/>
    <property type="project" value="UniProtKB-ARBA"/>
</dbReference>
<dbReference type="GO" id="GO:0003677">
    <property type="term" value="F:DNA binding"/>
    <property type="evidence" value="ECO:0007669"/>
    <property type="project" value="UniProtKB-KW"/>
</dbReference>
<dbReference type="EMBL" id="BDUF01000109">
    <property type="protein sequence ID" value="GAX91764.1"/>
    <property type="molecule type" value="Genomic_DNA"/>
</dbReference>
<dbReference type="GO" id="GO:0005829">
    <property type="term" value="C:cytosol"/>
    <property type="evidence" value="ECO:0007669"/>
    <property type="project" value="TreeGrafter"/>
</dbReference>
<dbReference type="Pfam" id="PF00216">
    <property type="entry name" value="Bac_DNA_binding"/>
    <property type="match status" value="1"/>
</dbReference>
<comment type="caution">
    <text evidence="5">The sequence shown here is derived from an EMBL/GenBank/DDBJ whole genome shotgun (WGS) entry which is preliminary data.</text>
</comment>
<comment type="similarity">
    <text evidence="1 4">Belongs to the bacterial histone-like protein family.</text>
</comment>
<evidence type="ECO:0000313" key="5">
    <source>
        <dbReference type="EMBL" id="GAX91764.1"/>
    </source>
</evidence>
<evidence type="ECO:0000256" key="3">
    <source>
        <dbReference type="ARBA" id="ARBA00023125"/>
    </source>
</evidence>
<dbReference type="FunFam" id="4.10.520.10:FF:000001">
    <property type="entry name" value="DNA-binding protein HU"/>
    <property type="match status" value="1"/>
</dbReference>
<dbReference type="GO" id="GO:0042802">
    <property type="term" value="F:identical protein binding"/>
    <property type="evidence" value="ECO:0007669"/>
    <property type="project" value="UniProtKB-ARBA"/>
</dbReference>
<dbReference type="PANTHER" id="PTHR33175:SF3">
    <property type="entry name" value="DNA-BINDING PROTEIN HU-BETA"/>
    <property type="match status" value="1"/>
</dbReference>
<reference evidence="6" key="1">
    <citation type="submission" date="2017-07" db="EMBL/GenBank/DDBJ databases">
        <title>Draft genome sequence of Effusibacillus lacus strain skLN1.</title>
        <authorList>
            <person name="Watanabe M."/>
            <person name="Kojima H."/>
            <person name="Fukui M."/>
        </authorList>
    </citation>
    <scope>NUCLEOTIDE SEQUENCE [LARGE SCALE GENOMIC DNA]</scope>
    <source>
        <strain evidence="6">skLN1</strain>
    </source>
</reference>
<dbReference type="InterPro" id="IPR000119">
    <property type="entry name" value="Hist_DNA-bd"/>
</dbReference>
<sequence length="90" mass="9705">MNKNDLITAVAEKASLKKVEAEKAVNAILESIGEALKSGEKVQLIGFGTFETRERAERTGRNPQTGKEIKIPASKVPAFKPGNGLKDLVK</sequence>
<evidence type="ECO:0000256" key="4">
    <source>
        <dbReference type="RuleBase" id="RU003939"/>
    </source>
</evidence>
<dbReference type="GO" id="GO:1990178">
    <property type="term" value="C:HU-DNA complex"/>
    <property type="evidence" value="ECO:0007669"/>
    <property type="project" value="UniProtKB-ARBA"/>
</dbReference>
<dbReference type="GO" id="GO:0010467">
    <property type="term" value="P:gene expression"/>
    <property type="evidence" value="ECO:0007669"/>
    <property type="project" value="UniProtKB-ARBA"/>
</dbReference>
<dbReference type="OrthoDB" id="9799835at2"/>
<dbReference type="InterPro" id="IPR020816">
    <property type="entry name" value="Histone-like_DNA-bd_CS"/>
</dbReference>
<evidence type="ECO:0000256" key="2">
    <source>
        <dbReference type="ARBA" id="ARBA00023067"/>
    </source>
</evidence>
<dbReference type="GO" id="GO:1990103">
    <property type="term" value="C:DnaA-HU complex"/>
    <property type="evidence" value="ECO:0007669"/>
    <property type="project" value="UniProtKB-ARBA"/>
</dbReference>
<dbReference type="PROSITE" id="PS00045">
    <property type="entry name" value="HISTONE_LIKE"/>
    <property type="match status" value="1"/>
</dbReference>
<dbReference type="AlphaFoldDB" id="A0A292YTK6"/>
<dbReference type="GO" id="GO:0030527">
    <property type="term" value="F:structural constituent of chromatin"/>
    <property type="evidence" value="ECO:0007669"/>
    <property type="project" value="InterPro"/>
</dbReference>
<keyword evidence="3 5" id="KW-0238">DNA-binding</keyword>
<keyword evidence="6" id="KW-1185">Reference proteome</keyword>
<dbReference type="PANTHER" id="PTHR33175">
    <property type="entry name" value="DNA-BINDING PROTEIN HU"/>
    <property type="match status" value="1"/>
</dbReference>
<evidence type="ECO:0000256" key="1">
    <source>
        <dbReference type="ARBA" id="ARBA00010529"/>
    </source>
</evidence>
<proteinExistence type="inferred from homology"/>
<dbReference type="CDD" id="cd13831">
    <property type="entry name" value="HU"/>
    <property type="match status" value="1"/>
</dbReference>
<dbReference type="GO" id="GO:0030261">
    <property type="term" value="P:chromosome condensation"/>
    <property type="evidence" value="ECO:0007669"/>
    <property type="project" value="UniProtKB-KW"/>
</dbReference>
<accession>A0A292YTK6</accession>
<dbReference type="SMART" id="SM00411">
    <property type="entry name" value="BHL"/>
    <property type="match status" value="1"/>
</dbReference>
<gene>
    <name evidence="5" type="ORF">EFBL_3455</name>
</gene>
<keyword evidence="2" id="KW-0226">DNA condensation</keyword>